<feature type="compositionally biased region" description="Low complexity" evidence="1">
    <location>
        <begin position="54"/>
        <end position="63"/>
    </location>
</feature>
<evidence type="ECO:0000256" key="2">
    <source>
        <dbReference type="SAM" id="Phobius"/>
    </source>
</evidence>
<evidence type="ECO:0000256" key="1">
    <source>
        <dbReference type="SAM" id="MobiDB-lite"/>
    </source>
</evidence>
<feature type="transmembrane region" description="Helical" evidence="2">
    <location>
        <begin position="23"/>
        <end position="40"/>
    </location>
</feature>
<reference evidence="3 4" key="1">
    <citation type="submission" date="2021-01" db="EMBL/GenBank/DDBJ databases">
        <title>WGS of actinomycetes isolated from Thailand.</title>
        <authorList>
            <person name="Thawai C."/>
        </authorList>
    </citation>
    <scope>NUCLEOTIDE SEQUENCE [LARGE SCALE GENOMIC DNA]</scope>
    <source>
        <strain evidence="3 4">CA1R205</strain>
    </source>
</reference>
<protein>
    <submittedName>
        <fullName evidence="3">Uncharacterized protein</fullName>
    </submittedName>
</protein>
<feature type="compositionally biased region" description="Basic and acidic residues" evidence="1">
    <location>
        <begin position="81"/>
        <end position="99"/>
    </location>
</feature>
<keyword evidence="2" id="KW-0472">Membrane</keyword>
<dbReference type="EMBL" id="JAERRF010000002">
    <property type="protein sequence ID" value="MBL1095566.1"/>
    <property type="molecule type" value="Genomic_DNA"/>
</dbReference>
<sequence>MPACGGAVVNIGGCVRGGVLPRLLLVVVLAMGVLVMHTMGHPDGDSGSGGGGSAHHVSVASHSAPDHSTHGGHVRTLSVQDGHHQAEPMAGERESAPMAEPREPMAAMDMASLCVAVLGVWVLTGLLCAALTCRRVPPPGPSTPLSAAARPRPPTPGPDLVALSVLRI</sequence>
<proteinExistence type="predicted"/>
<dbReference type="Proteomes" id="UP000634229">
    <property type="component" value="Unassembled WGS sequence"/>
</dbReference>
<gene>
    <name evidence="3" type="ORF">JK363_02510</name>
</gene>
<name>A0ABS1N669_9ACTN</name>
<organism evidence="3 4">
    <name type="scientific">Streptomyces coffeae</name>
    <dbReference type="NCBI Taxonomy" id="621382"/>
    <lineage>
        <taxon>Bacteria</taxon>
        <taxon>Bacillati</taxon>
        <taxon>Actinomycetota</taxon>
        <taxon>Actinomycetes</taxon>
        <taxon>Kitasatosporales</taxon>
        <taxon>Streptomycetaceae</taxon>
        <taxon>Streptomyces</taxon>
    </lineage>
</organism>
<keyword evidence="2" id="KW-1133">Transmembrane helix</keyword>
<comment type="caution">
    <text evidence="3">The sequence shown here is derived from an EMBL/GenBank/DDBJ whole genome shotgun (WGS) entry which is preliminary data.</text>
</comment>
<evidence type="ECO:0000313" key="3">
    <source>
        <dbReference type="EMBL" id="MBL1095566.1"/>
    </source>
</evidence>
<feature type="transmembrane region" description="Helical" evidence="2">
    <location>
        <begin position="110"/>
        <end position="133"/>
    </location>
</feature>
<keyword evidence="2" id="KW-0812">Transmembrane</keyword>
<accession>A0ABS1N669</accession>
<evidence type="ECO:0000313" key="4">
    <source>
        <dbReference type="Proteomes" id="UP000634229"/>
    </source>
</evidence>
<feature type="region of interest" description="Disordered" evidence="1">
    <location>
        <begin position="44"/>
        <end position="75"/>
    </location>
</feature>
<feature type="region of interest" description="Disordered" evidence="1">
    <location>
        <begin position="80"/>
        <end position="99"/>
    </location>
</feature>
<keyword evidence="4" id="KW-1185">Reference proteome</keyword>